<keyword evidence="3 4" id="KW-0418">Kinase</keyword>
<sequence length="343" mass="36761">MKRPTIALLGDLNIDTLLTISRFPQPGWDGLAESATVQVGGTVVNTAIVLRRLGVNCALLGSIGRDLWGEYLYRALQSLGIDLQGVVMLPENMTGLTFITITPDGERTMFSYRGANTAFAPHHLGEGLLNSIDLFHLSGYSLMTSPQREAALTALAQAEAANLPICLDSGLQPVMDAPEIFESVLPRISVGILGMAEAAYLSGYQRPEQILDWLLSLGMRWAAIKMGAEGCWLAHHEHRIYLPAFPVKVRDTTGAGDSFTAGIICGYVYGLGLVPTAVLANALGALATTVYGAGLALPAPEVLGPFLEEVAEITDWHPYAEAIDTLKHFLASLGISSMLTQQR</sequence>
<dbReference type="InterPro" id="IPR002173">
    <property type="entry name" value="Carboh/pur_kinase_PfkB_CS"/>
</dbReference>
<accession>A0A0P6XXT7</accession>
<evidence type="ECO:0000256" key="1">
    <source>
        <dbReference type="ARBA" id="ARBA00010688"/>
    </source>
</evidence>
<reference evidence="6 7" key="1">
    <citation type="submission" date="2015-07" db="EMBL/GenBank/DDBJ databases">
        <title>Whole genome sequence of Thermanaerothrix daxensis DSM 23592.</title>
        <authorList>
            <person name="Hemp J."/>
            <person name="Ward L.M."/>
            <person name="Pace L.A."/>
            <person name="Fischer W.W."/>
        </authorList>
    </citation>
    <scope>NUCLEOTIDE SEQUENCE [LARGE SCALE GENOMIC DNA]</scope>
    <source>
        <strain evidence="6 7">GNS-1</strain>
    </source>
</reference>
<evidence type="ECO:0000256" key="4">
    <source>
        <dbReference type="RuleBase" id="RU003704"/>
    </source>
</evidence>
<dbReference type="PROSITE" id="PS00584">
    <property type="entry name" value="PFKB_KINASES_2"/>
    <property type="match status" value="1"/>
</dbReference>
<name>A0A0P6XXT7_9CHLR</name>
<dbReference type="SUPFAM" id="SSF53613">
    <property type="entry name" value="Ribokinase-like"/>
    <property type="match status" value="1"/>
</dbReference>
<comment type="similarity">
    <text evidence="1 4">Belongs to the carbohydrate kinase PfkB family.</text>
</comment>
<evidence type="ECO:0000256" key="3">
    <source>
        <dbReference type="ARBA" id="ARBA00022777"/>
    </source>
</evidence>
<dbReference type="GO" id="GO:0006796">
    <property type="term" value="P:phosphate-containing compound metabolic process"/>
    <property type="evidence" value="ECO:0007669"/>
    <property type="project" value="UniProtKB-ARBA"/>
</dbReference>
<dbReference type="InterPro" id="IPR029056">
    <property type="entry name" value="Ribokinase-like"/>
</dbReference>
<dbReference type="CDD" id="cd01166">
    <property type="entry name" value="KdgK"/>
    <property type="match status" value="1"/>
</dbReference>
<dbReference type="PATRIC" id="fig|869279.4.peg.890"/>
<keyword evidence="7" id="KW-1185">Reference proteome</keyword>
<dbReference type="PANTHER" id="PTHR10584:SF167">
    <property type="entry name" value="PFKB DOMAIN PROTEIN"/>
    <property type="match status" value="1"/>
</dbReference>
<proteinExistence type="inferred from homology"/>
<dbReference type="PANTHER" id="PTHR10584">
    <property type="entry name" value="SUGAR KINASE"/>
    <property type="match status" value="1"/>
</dbReference>
<gene>
    <name evidence="6" type="ORF">SE15_04395</name>
</gene>
<evidence type="ECO:0000313" key="6">
    <source>
        <dbReference type="EMBL" id="KPL84365.1"/>
    </source>
</evidence>
<keyword evidence="2 4" id="KW-0808">Transferase</keyword>
<dbReference type="STRING" id="869279.SE15_04395"/>
<feature type="domain" description="Carbohydrate kinase PfkB" evidence="5">
    <location>
        <begin position="6"/>
        <end position="299"/>
    </location>
</feature>
<dbReference type="OrthoDB" id="9776822at2"/>
<dbReference type="GO" id="GO:0016301">
    <property type="term" value="F:kinase activity"/>
    <property type="evidence" value="ECO:0007669"/>
    <property type="project" value="UniProtKB-KW"/>
</dbReference>
<dbReference type="InterPro" id="IPR011611">
    <property type="entry name" value="PfkB_dom"/>
</dbReference>
<evidence type="ECO:0000259" key="5">
    <source>
        <dbReference type="Pfam" id="PF00294"/>
    </source>
</evidence>
<dbReference type="PRINTS" id="PR00990">
    <property type="entry name" value="RIBOKINASE"/>
</dbReference>
<dbReference type="Proteomes" id="UP000050544">
    <property type="component" value="Unassembled WGS sequence"/>
</dbReference>
<dbReference type="EMBL" id="LGKO01000002">
    <property type="protein sequence ID" value="KPL84365.1"/>
    <property type="molecule type" value="Genomic_DNA"/>
</dbReference>
<dbReference type="Gene3D" id="3.40.1190.20">
    <property type="match status" value="1"/>
</dbReference>
<organism evidence="6 7">
    <name type="scientific">Thermanaerothrix daxensis</name>
    <dbReference type="NCBI Taxonomy" id="869279"/>
    <lineage>
        <taxon>Bacteria</taxon>
        <taxon>Bacillati</taxon>
        <taxon>Chloroflexota</taxon>
        <taxon>Anaerolineae</taxon>
        <taxon>Anaerolineales</taxon>
        <taxon>Anaerolineaceae</taxon>
        <taxon>Thermanaerothrix</taxon>
    </lineage>
</organism>
<evidence type="ECO:0000256" key="2">
    <source>
        <dbReference type="ARBA" id="ARBA00022679"/>
    </source>
</evidence>
<dbReference type="AlphaFoldDB" id="A0A0P6XXT7"/>
<evidence type="ECO:0000313" key="7">
    <source>
        <dbReference type="Proteomes" id="UP000050544"/>
    </source>
</evidence>
<dbReference type="RefSeq" id="WP_054520869.1">
    <property type="nucleotide sequence ID" value="NZ_LGKO01000002.1"/>
</dbReference>
<dbReference type="InterPro" id="IPR002139">
    <property type="entry name" value="Ribo/fructo_kinase"/>
</dbReference>
<dbReference type="Pfam" id="PF00294">
    <property type="entry name" value="PfkB"/>
    <property type="match status" value="1"/>
</dbReference>
<comment type="caution">
    <text evidence="6">The sequence shown here is derived from an EMBL/GenBank/DDBJ whole genome shotgun (WGS) entry which is preliminary data.</text>
</comment>
<protein>
    <recommendedName>
        <fullName evidence="5">Carbohydrate kinase PfkB domain-containing protein</fullName>
    </recommendedName>
</protein>